<dbReference type="EMBL" id="CP000506">
    <property type="protein sequence ID" value="ABL79271.1"/>
    <property type="molecule type" value="Genomic_DNA"/>
</dbReference>
<proteinExistence type="predicted"/>
<evidence type="ECO:0000313" key="1">
    <source>
        <dbReference type="EMBL" id="ABL79271.1"/>
    </source>
</evidence>
<dbReference type="HOGENOM" id="CLU_1881181_0_0_2"/>
<evidence type="ECO:0000313" key="2">
    <source>
        <dbReference type="Proteomes" id="UP000000641"/>
    </source>
</evidence>
<protein>
    <submittedName>
        <fullName evidence="1">Uncharacterized protein</fullName>
    </submittedName>
</protein>
<organism evidence="1 2">
    <name type="scientific">Thermofilum pendens (strain DSM 2475 / Hrk 5)</name>
    <dbReference type="NCBI Taxonomy" id="368408"/>
    <lineage>
        <taxon>Archaea</taxon>
        <taxon>Thermoproteota</taxon>
        <taxon>Thermoprotei</taxon>
        <taxon>Thermofilales</taxon>
        <taxon>Thermofilaceae</taxon>
        <taxon>Thermofilum</taxon>
    </lineage>
</organism>
<name>A1S1E1_THEPD</name>
<dbReference type="GeneID" id="4600332"/>
<dbReference type="KEGG" id="tpe:Tpen_1876"/>
<reference evidence="2" key="1">
    <citation type="journal article" date="2008" name="J. Bacteriol.">
        <title>Genome sequence of Thermofilum pendens reveals an exceptional loss of biosynthetic pathways without genome reduction.</title>
        <authorList>
            <person name="Anderson I."/>
            <person name="Rodriguez J."/>
            <person name="Susanti D."/>
            <person name="Porat I."/>
            <person name="Reich C."/>
            <person name="Ulrich L.E."/>
            <person name="Elkins J.G."/>
            <person name="Mavromatis K."/>
            <person name="Lykidis A."/>
            <person name="Kim E."/>
            <person name="Thompson L.S."/>
            <person name="Nolan M."/>
            <person name="Land M."/>
            <person name="Copeland A."/>
            <person name="Lapidus A."/>
            <person name="Lucas S."/>
            <person name="Detter C."/>
            <person name="Zhulin I.B."/>
            <person name="Olsen G.J."/>
            <person name="Whitman W."/>
            <person name="Mukhopadhyay B."/>
            <person name="Bristow J."/>
            <person name="Kyrpides N."/>
        </authorList>
    </citation>
    <scope>NUCLEOTIDE SEQUENCE [LARGE SCALE GENOMIC DNA]</scope>
    <source>
        <strain evidence="2">DSM 2475 / Hrk 5</strain>
        <plasmid evidence="2">pTPEN01</plasmid>
    </source>
</reference>
<dbReference type="EnsemblBacteria" id="ABL79271">
    <property type="protein sequence ID" value="ABL79271"/>
    <property type="gene ID" value="Tpen_1876"/>
</dbReference>
<dbReference type="RefSeq" id="WP_011751396.1">
    <property type="nucleotide sequence ID" value="NC_008696.1"/>
</dbReference>
<keyword evidence="1" id="KW-0614">Plasmid</keyword>
<geneLocation type="plasmid" evidence="1 2">
    <name>pTPEN01</name>
</geneLocation>
<dbReference type="AlphaFoldDB" id="A1S1E1"/>
<dbReference type="Proteomes" id="UP000000641">
    <property type="component" value="Plasmid pTPEN01"/>
</dbReference>
<gene>
    <name evidence="1" type="ordered locus">Tpen_1876</name>
</gene>
<accession>A1S1E1</accession>
<sequence>MVYEKFADKIKDASRAVLKHTFLDMLVHTIREVNDVNVPVLIDEIEELQKKAEEEGLQAWVDFLGALKALVCAYGFKNTILVRASYMEQYYRMIRALETDGFESEYCEFLTWLGTSFEHTFPPIEKIARERGILR</sequence>
<keyword evidence="2" id="KW-1185">Reference proteome</keyword>